<dbReference type="GO" id="GO:0003677">
    <property type="term" value="F:DNA binding"/>
    <property type="evidence" value="ECO:0007669"/>
    <property type="project" value="UniProtKB-KW"/>
</dbReference>
<gene>
    <name evidence="2" type="ORF">OBE_16772</name>
</gene>
<dbReference type="AlphaFoldDB" id="K1RVR4"/>
<dbReference type="Pfam" id="PF10543">
    <property type="entry name" value="ORF6N"/>
    <property type="match status" value="1"/>
</dbReference>
<name>K1RVR4_9ZZZZ</name>
<evidence type="ECO:0000313" key="2">
    <source>
        <dbReference type="EMBL" id="EKC45630.1"/>
    </source>
</evidence>
<organism evidence="2">
    <name type="scientific">human gut metagenome</name>
    <dbReference type="NCBI Taxonomy" id="408170"/>
    <lineage>
        <taxon>unclassified sequences</taxon>
        <taxon>metagenomes</taxon>
        <taxon>organismal metagenomes</taxon>
    </lineage>
</organism>
<protein>
    <submittedName>
        <fullName evidence="2">Protein containing KilA-N, DNA-binding domain protein</fullName>
    </submittedName>
</protein>
<dbReference type="EMBL" id="AJWZ01011335">
    <property type="protein sequence ID" value="EKC45630.1"/>
    <property type="molecule type" value="Genomic_DNA"/>
</dbReference>
<sequence length="294" mass="34577">MNEIAEKDVINIENIIYEIDGKKVMLDSDLAKLYNVETKRVNEAVNRNKEKFPSRISWITNDKEVDVLWSQNATANISSKSRTNPRVFTEQGVYMLATILKSKEAIKTSIRIMDTFVKMRHYINYNKNILPRRFLLLEEKVDNNTKRIDELFDKFNPKEITKDSIFFKGDIYDAYSVLLEIFNLAKDEIIIIDNYVGKVLLDELRSIDKNIIIISSNINVNLRKKYLKQYNNIKFIKNDSYHDRFIIIDRKIVFHSGASFKDLGRKCFGIHEIENYVEIEKLINEVIKKCSIDN</sequence>
<feature type="domain" description="KilA-N DNA-binding" evidence="1">
    <location>
        <begin position="16"/>
        <end position="99"/>
    </location>
</feature>
<reference evidence="2" key="1">
    <citation type="journal article" date="2013" name="Environ. Microbiol.">
        <title>Microbiota from the distal guts of lean and obese adolescents exhibit partial functional redundancy besides clear differences in community structure.</title>
        <authorList>
            <person name="Ferrer M."/>
            <person name="Ruiz A."/>
            <person name="Lanza F."/>
            <person name="Haange S.B."/>
            <person name="Oberbach A."/>
            <person name="Till H."/>
            <person name="Bargiela R."/>
            <person name="Campoy C."/>
            <person name="Segura M.T."/>
            <person name="Richter M."/>
            <person name="von Bergen M."/>
            <person name="Seifert J."/>
            <person name="Suarez A."/>
        </authorList>
    </citation>
    <scope>NUCLEOTIDE SEQUENCE</scope>
</reference>
<dbReference type="InterPro" id="IPR018873">
    <property type="entry name" value="KilA-N_DNA-bd_domain"/>
</dbReference>
<keyword evidence="2" id="KW-0238">DNA-binding</keyword>
<accession>K1RVR4</accession>
<comment type="caution">
    <text evidence="2">The sequence shown here is derived from an EMBL/GenBank/DDBJ whole genome shotgun (WGS) entry which is preliminary data.</text>
</comment>
<proteinExistence type="predicted"/>
<evidence type="ECO:0000259" key="1">
    <source>
        <dbReference type="Pfam" id="PF10543"/>
    </source>
</evidence>